<organism evidence="10 11">
    <name type="scientific">Zostera marina</name>
    <name type="common">Eelgrass</name>
    <dbReference type="NCBI Taxonomy" id="29655"/>
    <lineage>
        <taxon>Eukaryota</taxon>
        <taxon>Viridiplantae</taxon>
        <taxon>Streptophyta</taxon>
        <taxon>Embryophyta</taxon>
        <taxon>Tracheophyta</taxon>
        <taxon>Spermatophyta</taxon>
        <taxon>Magnoliopsida</taxon>
        <taxon>Liliopsida</taxon>
        <taxon>Zosteraceae</taxon>
        <taxon>Zostera</taxon>
    </lineage>
</organism>
<dbReference type="GO" id="GO:0098552">
    <property type="term" value="C:side of membrane"/>
    <property type="evidence" value="ECO:0007669"/>
    <property type="project" value="UniProtKB-KW"/>
</dbReference>
<keyword evidence="7" id="KW-0325">Glycoprotein</keyword>
<dbReference type="InterPro" id="IPR012946">
    <property type="entry name" value="X8"/>
</dbReference>
<evidence type="ECO:0000256" key="1">
    <source>
        <dbReference type="ARBA" id="ARBA00004609"/>
    </source>
</evidence>
<keyword evidence="11" id="KW-1185">Reference proteome</keyword>
<dbReference type="GO" id="GO:0005886">
    <property type="term" value="C:plasma membrane"/>
    <property type="evidence" value="ECO:0007669"/>
    <property type="project" value="UniProtKB-SubCell"/>
</dbReference>
<evidence type="ECO:0000313" key="10">
    <source>
        <dbReference type="EMBL" id="KMZ69854.1"/>
    </source>
</evidence>
<evidence type="ECO:0000256" key="3">
    <source>
        <dbReference type="ARBA" id="ARBA00022622"/>
    </source>
</evidence>
<dbReference type="Pfam" id="PF07983">
    <property type="entry name" value="X8"/>
    <property type="match status" value="1"/>
</dbReference>
<feature type="domain" description="X8" evidence="9">
    <location>
        <begin position="26"/>
        <end position="111"/>
    </location>
</feature>
<evidence type="ECO:0000313" key="11">
    <source>
        <dbReference type="Proteomes" id="UP000036987"/>
    </source>
</evidence>
<evidence type="ECO:0000256" key="5">
    <source>
        <dbReference type="ARBA" id="ARBA00023136"/>
    </source>
</evidence>
<comment type="subcellular location">
    <subcellularLocation>
        <location evidence="1">Cell membrane</location>
        <topology evidence="1">Lipid-anchor</topology>
        <topology evidence="1">GPI-anchor</topology>
    </subcellularLocation>
</comment>
<comment type="caution">
    <text evidence="10">The sequence shown here is derived from an EMBL/GenBank/DDBJ whole genome shotgun (WGS) entry which is preliminary data.</text>
</comment>
<gene>
    <name evidence="10" type="ORF">ZOSMA_205G00310</name>
</gene>
<dbReference type="Gene3D" id="1.20.58.1040">
    <property type="match status" value="1"/>
</dbReference>
<dbReference type="OrthoDB" id="2019109at2759"/>
<accession>A0A0K9PLK7</accession>
<evidence type="ECO:0000256" key="4">
    <source>
        <dbReference type="ARBA" id="ARBA00022729"/>
    </source>
</evidence>
<name>A0A0K9PLK7_ZOSMR</name>
<proteinExistence type="predicted"/>
<keyword evidence="4 8" id="KW-0732">Signal</keyword>
<dbReference type="InterPro" id="IPR044788">
    <property type="entry name" value="X8_dom_prot"/>
</dbReference>
<dbReference type="OMA" id="CHYEFIP"/>
<evidence type="ECO:0000256" key="2">
    <source>
        <dbReference type="ARBA" id="ARBA00022475"/>
    </source>
</evidence>
<keyword evidence="3" id="KW-0336">GPI-anchor</keyword>
<keyword evidence="2" id="KW-1003">Cell membrane</keyword>
<dbReference type="GO" id="GO:0009506">
    <property type="term" value="C:plasmodesma"/>
    <property type="evidence" value="ECO:0007669"/>
    <property type="project" value="UniProtKB-ARBA"/>
</dbReference>
<keyword evidence="5" id="KW-0472">Membrane</keyword>
<dbReference type="PANTHER" id="PTHR31044">
    <property type="entry name" value="BETA-1,3 GLUCANASE"/>
    <property type="match status" value="1"/>
</dbReference>
<dbReference type="Proteomes" id="UP000036987">
    <property type="component" value="Unassembled WGS sequence"/>
</dbReference>
<dbReference type="SMART" id="SM00768">
    <property type="entry name" value="X8"/>
    <property type="match status" value="1"/>
</dbReference>
<dbReference type="AlphaFoldDB" id="A0A0K9PLK7"/>
<reference evidence="11" key="1">
    <citation type="journal article" date="2016" name="Nature">
        <title>The genome of the seagrass Zostera marina reveals angiosperm adaptation to the sea.</title>
        <authorList>
            <person name="Olsen J.L."/>
            <person name="Rouze P."/>
            <person name="Verhelst B."/>
            <person name="Lin Y.-C."/>
            <person name="Bayer T."/>
            <person name="Collen J."/>
            <person name="Dattolo E."/>
            <person name="De Paoli E."/>
            <person name="Dittami S."/>
            <person name="Maumus F."/>
            <person name="Michel G."/>
            <person name="Kersting A."/>
            <person name="Lauritano C."/>
            <person name="Lohaus R."/>
            <person name="Toepel M."/>
            <person name="Tonon T."/>
            <person name="Vanneste K."/>
            <person name="Amirebrahimi M."/>
            <person name="Brakel J."/>
            <person name="Bostroem C."/>
            <person name="Chovatia M."/>
            <person name="Grimwood J."/>
            <person name="Jenkins J.W."/>
            <person name="Jueterbock A."/>
            <person name="Mraz A."/>
            <person name="Stam W.T."/>
            <person name="Tice H."/>
            <person name="Bornberg-Bauer E."/>
            <person name="Green P.J."/>
            <person name="Pearson G.A."/>
            <person name="Procaccini G."/>
            <person name="Duarte C.M."/>
            <person name="Schmutz J."/>
            <person name="Reusch T.B.H."/>
            <person name="Van de Peer Y."/>
        </authorList>
    </citation>
    <scope>NUCLEOTIDE SEQUENCE [LARGE SCALE GENOMIC DNA]</scope>
    <source>
        <strain evidence="11">cv. Finnish</strain>
    </source>
</reference>
<sequence length="115" mass="12709">MEIARIIITMVLFCLVVSAKGNYSRQWCIADEQMTDEVLQTAIDWACGKGGADCSLIQKGKSCYSPNTMKDHASFAFNSYWQKTKNNGGSCFFNSAALVTELDPSHGSCKYEFSP</sequence>
<feature type="signal peptide" evidence="8">
    <location>
        <begin position="1"/>
        <end position="19"/>
    </location>
</feature>
<evidence type="ECO:0000256" key="8">
    <source>
        <dbReference type="SAM" id="SignalP"/>
    </source>
</evidence>
<dbReference type="EMBL" id="LFYR01000744">
    <property type="protein sequence ID" value="KMZ69854.1"/>
    <property type="molecule type" value="Genomic_DNA"/>
</dbReference>
<keyword evidence="6" id="KW-1015">Disulfide bond</keyword>
<evidence type="ECO:0000256" key="7">
    <source>
        <dbReference type="ARBA" id="ARBA00023180"/>
    </source>
</evidence>
<dbReference type="PANTHER" id="PTHR31044:SF35">
    <property type="entry name" value="GLUCAN ENDO-1,3-BETA-GLUCOSIDASE 4-LIKE"/>
    <property type="match status" value="1"/>
</dbReference>
<evidence type="ECO:0000259" key="9">
    <source>
        <dbReference type="SMART" id="SM00768"/>
    </source>
</evidence>
<feature type="chain" id="PRO_5005527819" evidence="8">
    <location>
        <begin position="20"/>
        <end position="115"/>
    </location>
</feature>
<protein>
    <submittedName>
        <fullName evidence="10">CBM43-containing protein</fullName>
    </submittedName>
</protein>
<keyword evidence="3" id="KW-0449">Lipoprotein</keyword>
<dbReference type="FunFam" id="1.20.58.1040:FF:000001">
    <property type="entry name" value="Glucan endo-1,3-beta-glucosidase 4"/>
    <property type="match status" value="1"/>
</dbReference>
<evidence type="ECO:0000256" key="6">
    <source>
        <dbReference type="ARBA" id="ARBA00023157"/>
    </source>
</evidence>